<dbReference type="Gene3D" id="3.90.1720.30">
    <property type="entry name" value="PPPDE domains"/>
    <property type="match status" value="1"/>
</dbReference>
<dbReference type="EMBL" id="CAMXCT020006560">
    <property type="protein sequence ID" value="CAL1169359.1"/>
    <property type="molecule type" value="Genomic_DNA"/>
</dbReference>
<accession>A0A9P1DTC3</accession>
<dbReference type="GO" id="GO:0101005">
    <property type="term" value="F:deubiquitinase activity"/>
    <property type="evidence" value="ECO:0007669"/>
    <property type="project" value="TreeGrafter"/>
</dbReference>
<evidence type="ECO:0000256" key="1">
    <source>
        <dbReference type="ARBA" id="ARBA00008140"/>
    </source>
</evidence>
<evidence type="ECO:0000256" key="3">
    <source>
        <dbReference type="ARBA" id="ARBA00022801"/>
    </source>
</evidence>
<dbReference type="InterPro" id="IPR008580">
    <property type="entry name" value="PPPDE_dom"/>
</dbReference>
<feature type="region of interest" description="Disordered" evidence="4">
    <location>
        <begin position="831"/>
        <end position="861"/>
    </location>
</feature>
<dbReference type="EMBL" id="CAMXCT010006560">
    <property type="protein sequence ID" value="CAI4015984.1"/>
    <property type="molecule type" value="Genomic_DNA"/>
</dbReference>
<dbReference type="GO" id="GO:0016579">
    <property type="term" value="P:protein deubiquitination"/>
    <property type="evidence" value="ECO:0007669"/>
    <property type="project" value="TreeGrafter"/>
</dbReference>
<evidence type="ECO:0000313" key="7">
    <source>
        <dbReference type="EMBL" id="CAL4803296.1"/>
    </source>
</evidence>
<evidence type="ECO:0000313" key="8">
    <source>
        <dbReference type="Proteomes" id="UP001152797"/>
    </source>
</evidence>
<evidence type="ECO:0000259" key="5">
    <source>
        <dbReference type="PROSITE" id="PS51858"/>
    </source>
</evidence>
<proteinExistence type="inferred from homology"/>
<evidence type="ECO:0000313" key="6">
    <source>
        <dbReference type="EMBL" id="CAI4015984.1"/>
    </source>
</evidence>
<keyword evidence="8" id="KW-1185">Reference proteome</keyword>
<comment type="caution">
    <text evidence="6">The sequence shown here is derived from an EMBL/GenBank/DDBJ whole genome shotgun (WGS) entry which is preliminary data.</text>
</comment>
<feature type="region of interest" description="Disordered" evidence="4">
    <location>
        <begin position="249"/>
        <end position="282"/>
    </location>
</feature>
<protein>
    <recommendedName>
        <fullName evidence="5">PPPDE domain-containing protein</fullName>
    </recommendedName>
</protein>
<dbReference type="PROSITE" id="PS51858">
    <property type="entry name" value="PPPDE"/>
    <property type="match status" value="1"/>
</dbReference>
<feature type="compositionally biased region" description="Gly residues" evidence="4">
    <location>
        <begin position="301"/>
        <end position="312"/>
    </location>
</feature>
<dbReference type="OrthoDB" id="424404at2759"/>
<dbReference type="Pfam" id="PF05903">
    <property type="entry name" value="Peptidase_C97"/>
    <property type="match status" value="1"/>
</dbReference>
<dbReference type="Proteomes" id="UP001152797">
    <property type="component" value="Unassembled WGS sequence"/>
</dbReference>
<dbReference type="GO" id="GO:0006508">
    <property type="term" value="P:proteolysis"/>
    <property type="evidence" value="ECO:0007669"/>
    <property type="project" value="UniProtKB-KW"/>
</dbReference>
<reference evidence="7 8" key="2">
    <citation type="submission" date="2024-05" db="EMBL/GenBank/DDBJ databases">
        <authorList>
            <person name="Chen Y."/>
            <person name="Shah S."/>
            <person name="Dougan E. K."/>
            <person name="Thang M."/>
            <person name="Chan C."/>
        </authorList>
    </citation>
    <scope>NUCLEOTIDE SEQUENCE [LARGE SCALE GENOMIC DNA]</scope>
</reference>
<reference evidence="6" key="1">
    <citation type="submission" date="2022-10" db="EMBL/GenBank/DDBJ databases">
        <authorList>
            <person name="Chen Y."/>
            <person name="Dougan E. K."/>
            <person name="Chan C."/>
            <person name="Rhodes N."/>
            <person name="Thang M."/>
        </authorList>
    </citation>
    <scope>NUCLEOTIDE SEQUENCE</scope>
</reference>
<evidence type="ECO:0000256" key="4">
    <source>
        <dbReference type="SAM" id="MobiDB-lite"/>
    </source>
</evidence>
<evidence type="ECO:0000256" key="2">
    <source>
        <dbReference type="ARBA" id="ARBA00022670"/>
    </source>
</evidence>
<feature type="domain" description="PPPDE" evidence="5">
    <location>
        <begin position="915"/>
        <end position="1051"/>
    </location>
</feature>
<name>A0A9P1DTC3_9DINO</name>
<gene>
    <name evidence="6" type="ORF">C1SCF055_LOCUS40769</name>
</gene>
<dbReference type="SMART" id="SM01179">
    <property type="entry name" value="DUF862"/>
    <property type="match status" value="1"/>
</dbReference>
<sequence>MPKWQGGDGSNGNWQEDQLSAAVTQALEPILPQETEWDQAKLEKRVKQYFRNAAKNLEFHVKPWQELVEEYADHVFASLFQALKERPWLMQVDFLMVVDAGVKELFPPYILQHVPQVVFEQQVLSAHDRAFEEQRFAPMLWDTLFERIEDKQQKTRIYNAMEAARKEAATVTGEGNPVEDFVKAWVACSLREVQSQCNLPLEQALPSDLCRDIFHALFEAGALPLPLTQEGQPPDGLIIIDQAIEDGYAGTLPVPPAPEKPKSAGKSKASPGNAYRAPSSNVYKEPRVAPSVAYGNTFSQGKGGKGGKGGTGALRPATFKGFAPAKAAGPKGGTFNTFSQKRPLEQSFEPSGGGGKANGGKFAPAKWQKTQQLPNLAMGNTLCTQMEDCLGDSNSALVQHLDNNVPGDIYCTACWAVFADADESLDVSDAQGTCPWGMVNVAGCNRWDKAHFNTWLYWSGVSGNTNHTAESNANASVELLEVMPHVFGCNVRDLRRLIFLAQDPLANCEASWSRAIADSAGANSVHHCCPSRGGVGLDAWYSIVYRSCWSDIRSVALQQGITLCAPSLPAEALLPTTEAQVPVSVPSEADEKPVCGRLPVVPVWGTVLETKGTIWSGTREVKAWDYQLHDTNCRMGVRETWHIERCLQGTWLVLLGASQSSVWLQQLANTLVPGAFNANRDNFITDGVYLQLMDLILEDGKIVHKTIVFTGDKTHLNRHKGVHSQARDSAELPFVFAKLALAPEFTGKQIRITNLLAEYWDEANLGLLAIEGMTEVSHGGHGHGVSTAPSEDQMAWARSVLLSNEPPPGLGEKPKEGLSASTPIFESSAKPRVAAKAKASTGSTRAAGSFEEDPEDRGVGSDDLEGHGICRCCDAGHGMWSLGPRVKQQGAWSWFSCGREPTDAEVEKMVKAAEVAVILNVYALGNVQVARTLQPATRSILSGGVHVAVEICGTEWSYGWSGTDEIGIFSHEPRKCPQHRFVQAIYLGDCKKTPQEICAILTKMQPEWPAKVYDIFSKSSWHFAMALVHKLGVGTLPSGLNRLGRQGPIEDSAKAELRRTQQIPSEYRNSFQKGIAKLSGPLE</sequence>
<keyword evidence="3" id="KW-0378">Hydrolase</keyword>
<keyword evidence="2" id="KW-0645">Protease</keyword>
<organism evidence="6">
    <name type="scientific">Cladocopium goreaui</name>
    <dbReference type="NCBI Taxonomy" id="2562237"/>
    <lineage>
        <taxon>Eukaryota</taxon>
        <taxon>Sar</taxon>
        <taxon>Alveolata</taxon>
        <taxon>Dinophyceae</taxon>
        <taxon>Suessiales</taxon>
        <taxon>Symbiodiniaceae</taxon>
        <taxon>Cladocopium</taxon>
    </lineage>
</organism>
<feature type="region of interest" description="Disordered" evidence="4">
    <location>
        <begin position="294"/>
        <end position="317"/>
    </location>
</feature>
<dbReference type="PANTHER" id="PTHR12378">
    <property type="entry name" value="DESUMOYLATING ISOPEPTIDASE"/>
    <property type="match status" value="1"/>
</dbReference>
<dbReference type="AlphaFoldDB" id="A0A9P1DTC3"/>
<dbReference type="EMBL" id="CAMXCT030006560">
    <property type="protein sequence ID" value="CAL4803296.1"/>
    <property type="molecule type" value="Genomic_DNA"/>
</dbReference>
<comment type="similarity">
    <text evidence="1">Belongs to the DeSI family.</text>
</comment>
<dbReference type="InterPro" id="IPR042266">
    <property type="entry name" value="PPPDE_sf"/>
</dbReference>
<dbReference type="PANTHER" id="PTHR12378:SF80">
    <property type="entry name" value="IP06716P-RELATED"/>
    <property type="match status" value="1"/>
</dbReference>